<evidence type="ECO:0000256" key="2">
    <source>
        <dbReference type="ARBA" id="ARBA00023136"/>
    </source>
</evidence>
<evidence type="ECO:0008006" key="7">
    <source>
        <dbReference type="Google" id="ProtNLM"/>
    </source>
</evidence>
<evidence type="ECO:0000313" key="5">
    <source>
        <dbReference type="EMBL" id="GGL15275.1"/>
    </source>
</evidence>
<evidence type="ECO:0000256" key="1">
    <source>
        <dbReference type="ARBA" id="ARBA00004370"/>
    </source>
</evidence>
<keyword evidence="4" id="KW-0812">Transmembrane</keyword>
<feature type="compositionally biased region" description="Acidic residues" evidence="3">
    <location>
        <begin position="73"/>
        <end position="83"/>
    </location>
</feature>
<dbReference type="RefSeq" id="WP_189094327.1">
    <property type="nucleotide sequence ID" value="NZ_BMMH01000006.1"/>
</dbReference>
<dbReference type="Proteomes" id="UP000638263">
    <property type="component" value="Unassembled WGS sequence"/>
</dbReference>
<keyword evidence="6" id="KW-1185">Reference proteome</keyword>
<reference evidence="5" key="1">
    <citation type="journal article" date="2014" name="Int. J. Syst. Evol. Microbiol.">
        <title>Complete genome sequence of Corynebacterium casei LMG S-19264T (=DSM 44701T), isolated from a smear-ripened cheese.</title>
        <authorList>
            <consortium name="US DOE Joint Genome Institute (JGI-PGF)"/>
            <person name="Walter F."/>
            <person name="Albersmeier A."/>
            <person name="Kalinowski J."/>
            <person name="Ruckert C."/>
        </authorList>
    </citation>
    <scope>NUCLEOTIDE SEQUENCE</scope>
    <source>
        <strain evidence="5">CGMCC 4.3508</strain>
    </source>
</reference>
<feature type="transmembrane region" description="Helical" evidence="4">
    <location>
        <begin position="97"/>
        <end position="121"/>
    </location>
</feature>
<gene>
    <name evidence="5" type="ORF">GCM10011588_32310</name>
</gene>
<evidence type="ECO:0000256" key="4">
    <source>
        <dbReference type="SAM" id="Phobius"/>
    </source>
</evidence>
<keyword evidence="2 4" id="KW-0472">Membrane</keyword>
<comment type="subcellular location">
    <subcellularLocation>
        <location evidence="1">Membrane</location>
    </subcellularLocation>
</comment>
<feature type="compositionally biased region" description="Basic and acidic residues" evidence="3">
    <location>
        <begin position="53"/>
        <end position="72"/>
    </location>
</feature>
<sequence>MADHVEPGRVAPVPGPSAAARARVRAARAAAEAAIAKAEAAEAVAAAAEAEAEAAKSDSPDRSETPDSRDTDEPPDADADADEAVPAANPPRRERNLLLGIAAAVVVAIVGLIGVNGYLAVGHRDAVADSEERLGYLQAARQGVVNVLTVNHNTAEDDVARILDDATGAWRDEFTPQSGPFRDVVRKAQVVTTGEVTEAGLERVNDDGSAQVLVAAHSKVSNAGGAKEEPRTFRVRVTVAPEGDRFKIAKMEYIAS</sequence>
<dbReference type="AlphaFoldDB" id="A0A917RMX5"/>
<feature type="region of interest" description="Disordered" evidence="3">
    <location>
        <begin position="1"/>
        <end position="22"/>
    </location>
</feature>
<comment type="caution">
    <text evidence="5">The sequence shown here is derived from an EMBL/GenBank/DDBJ whole genome shotgun (WGS) entry which is preliminary data.</text>
</comment>
<keyword evidence="4" id="KW-1133">Transmembrane helix</keyword>
<reference evidence="5" key="2">
    <citation type="submission" date="2020-09" db="EMBL/GenBank/DDBJ databases">
        <authorList>
            <person name="Sun Q."/>
            <person name="Zhou Y."/>
        </authorList>
    </citation>
    <scope>NUCLEOTIDE SEQUENCE</scope>
    <source>
        <strain evidence="5">CGMCC 4.3508</strain>
    </source>
</reference>
<dbReference type="EMBL" id="BMMH01000006">
    <property type="protein sequence ID" value="GGL15275.1"/>
    <property type="molecule type" value="Genomic_DNA"/>
</dbReference>
<dbReference type="GO" id="GO:0016020">
    <property type="term" value="C:membrane"/>
    <property type="evidence" value="ECO:0007669"/>
    <property type="project" value="UniProtKB-SubCell"/>
</dbReference>
<accession>A0A917RMX5</accession>
<dbReference type="PANTHER" id="PTHR37042">
    <property type="entry name" value="OUTER MEMBRANE PROTEIN RV1973"/>
    <property type="match status" value="1"/>
</dbReference>
<proteinExistence type="predicted"/>
<organism evidence="5 6">
    <name type="scientific">Nocardia jinanensis</name>
    <dbReference type="NCBI Taxonomy" id="382504"/>
    <lineage>
        <taxon>Bacteria</taxon>
        <taxon>Bacillati</taxon>
        <taxon>Actinomycetota</taxon>
        <taxon>Actinomycetes</taxon>
        <taxon>Mycobacteriales</taxon>
        <taxon>Nocardiaceae</taxon>
        <taxon>Nocardia</taxon>
    </lineage>
</organism>
<dbReference type="PANTHER" id="PTHR37042:SF4">
    <property type="entry name" value="OUTER MEMBRANE PROTEIN RV1973"/>
    <property type="match status" value="1"/>
</dbReference>
<evidence type="ECO:0000313" key="6">
    <source>
        <dbReference type="Proteomes" id="UP000638263"/>
    </source>
</evidence>
<evidence type="ECO:0000256" key="3">
    <source>
        <dbReference type="SAM" id="MobiDB-lite"/>
    </source>
</evidence>
<feature type="region of interest" description="Disordered" evidence="3">
    <location>
        <begin position="46"/>
        <end position="89"/>
    </location>
</feature>
<name>A0A917RMX5_9NOCA</name>
<protein>
    <recommendedName>
        <fullName evidence="7">Mce-associated membrane protein</fullName>
    </recommendedName>
</protein>